<dbReference type="AlphaFoldDB" id="A0A151RU32"/>
<gene>
    <name evidence="2" type="ORF">KK1_032357</name>
</gene>
<evidence type="ECO:0000313" key="2">
    <source>
        <dbReference type="EMBL" id="KYP46050.1"/>
    </source>
</evidence>
<evidence type="ECO:0000313" key="3">
    <source>
        <dbReference type="Proteomes" id="UP000075243"/>
    </source>
</evidence>
<dbReference type="InterPro" id="IPR044824">
    <property type="entry name" value="MAIN-like"/>
</dbReference>
<reference evidence="2" key="1">
    <citation type="journal article" date="2012" name="Nat. Biotechnol.">
        <title>Draft genome sequence of pigeonpea (Cajanus cajan), an orphan legume crop of resource-poor farmers.</title>
        <authorList>
            <person name="Varshney R.K."/>
            <person name="Chen W."/>
            <person name="Li Y."/>
            <person name="Bharti A.K."/>
            <person name="Saxena R.K."/>
            <person name="Schlueter J.A."/>
            <person name="Donoghue M.T."/>
            <person name="Azam S."/>
            <person name="Fan G."/>
            <person name="Whaley A.M."/>
            <person name="Farmer A.D."/>
            <person name="Sheridan J."/>
            <person name="Iwata A."/>
            <person name="Tuteja R."/>
            <person name="Penmetsa R.V."/>
            <person name="Wu W."/>
            <person name="Upadhyaya H.D."/>
            <person name="Yang S.P."/>
            <person name="Shah T."/>
            <person name="Saxena K.B."/>
            <person name="Michael T."/>
            <person name="McCombie W.R."/>
            <person name="Yang B."/>
            <person name="Zhang G."/>
            <person name="Yang H."/>
            <person name="Wang J."/>
            <person name="Spillane C."/>
            <person name="Cook D.R."/>
            <person name="May G.D."/>
            <person name="Xu X."/>
            <person name="Jackson S.A."/>
        </authorList>
    </citation>
    <scope>NUCLEOTIDE SEQUENCE [LARGE SCALE GENOMIC DNA]</scope>
</reference>
<name>A0A151RU32_CAJCA</name>
<dbReference type="InterPro" id="IPR019557">
    <property type="entry name" value="AminoTfrase-like_pln_mobile"/>
</dbReference>
<evidence type="ECO:0000259" key="1">
    <source>
        <dbReference type="Pfam" id="PF10536"/>
    </source>
</evidence>
<dbReference type="GO" id="GO:0010073">
    <property type="term" value="P:meristem maintenance"/>
    <property type="evidence" value="ECO:0007669"/>
    <property type="project" value="InterPro"/>
</dbReference>
<dbReference type="PANTHER" id="PTHR46033:SF8">
    <property type="entry name" value="PROTEIN MAINTENANCE OF MERISTEMS-LIKE"/>
    <property type="match status" value="1"/>
</dbReference>
<sequence>MQDLLLRLQPFHISEHIWNGAEDRVLKVRSAKQSKLRGGDIPAAVQDLLQRAGFMGMTQISYFLVDNHLISALVERWRPETHMFHMPFGECTITLEDVAILLGLKISGAPITGYASMDWGALVQRLLGMTPPKAMLVGGRLRMRAFILRMIGGYLLTDHSSSFVSLRYLSFLEDLDVCGQMSWGSCVLANMYRELCVATNYDHKEIAGSGILLQLWAWWNYALHKPREETKEKIVKYREYFDRLKREDELLPTLPPYCLEDSHVWRSTVPLINFHIVEYHYADRVMRQFGMVQHIPAPPIHPEKLHDLSLRGKDNTDWSRMHVQFVQEWQSRHHRVWTQPACDTPHLSYSSEYMVWYRKHTRRWISPSSAKEGYVVSTNLRMFLNNYL</sequence>
<dbReference type="OMA" id="SAIHTEC"/>
<organism evidence="2 3">
    <name type="scientific">Cajanus cajan</name>
    <name type="common">Pigeon pea</name>
    <name type="synonym">Cajanus indicus</name>
    <dbReference type="NCBI Taxonomy" id="3821"/>
    <lineage>
        <taxon>Eukaryota</taxon>
        <taxon>Viridiplantae</taxon>
        <taxon>Streptophyta</taxon>
        <taxon>Embryophyta</taxon>
        <taxon>Tracheophyta</taxon>
        <taxon>Spermatophyta</taxon>
        <taxon>Magnoliopsida</taxon>
        <taxon>eudicotyledons</taxon>
        <taxon>Gunneridae</taxon>
        <taxon>Pentapetalae</taxon>
        <taxon>rosids</taxon>
        <taxon>fabids</taxon>
        <taxon>Fabales</taxon>
        <taxon>Fabaceae</taxon>
        <taxon>Papilionoideae</taxon>
        <taxon>50 kb inversion clade</taxon>
        <taxon>NPAAA clade</taxon>
        <taxon>indigoferoid/millettioid clade</taxon>
        <taxon>Phaseoleae</taxon>
        <taxon>Cajanus</taxon>
    </lineage>
</organism>
<protein>
    <submittedName>
        <fullName evidence="2">Serine/threonine protein phosphatase 7 long form isogeny</fullName>
    </submittedName>
</protein>
<accession>A0A151RU32</accession>
<dbReference type="STRING" id="3821.A0A151RU32"/>
<dbReference type="Gramene" id="C.cajan_30792.t">
    <property type="protein sequence ID" value="C.cajan_30792.t"/>
    <property type="gene ID" value="C.cajan_30792"/>
</dbReference>
<dbReference type="Proteomes" id="UP000075243">
    <property type="component" value="Unassembled WGS sequence"/>
</dbReference>
<feature type="domain" description="Aminotransferase-like plant mobile" evidence="1">
    <location>
        <begin position="53"/>
        <end position="358"/>
    </location>
</feature>
<proteinExistence type="predicted"/>
<keyword evidence="3" id="KW-1185">Reference proteome</keyword>
<dbReference type="Pfam" id="PF10536">
    <property type="entry name" value="PMD"/>
    <property type="match status" value="1"/>
</dbReference>
<dbReference type="EMBL" id="KQ483570">
    <property type="protein sequence ID" value="KYP46050.1"/>
    <property type="molecule type" value="Genomic_DNA"/>
</dbReference>
<dbReference type="PANTHER" id="PTHR46033">
    <property type="entry name" value="PROTEIN MAIN-LIKE 2"/>
    <property type="match status" value="1"/>
</dbReference>